<dbReference type="PROSITE" id="PS51194">
    <property type="entry name" value="HELICASE_CTER"/>
    <property type="match status" value="1"/>
</dbReference>
<keyword evidence="1" id="KW-0547">Nucleotide-binding</keyword>
<dbReference type="PANTHER" id="PTHR47957:SF3">
    <property type="entry name" value="ATP-DEPENDENT HELICASE HRQ1"/>
    <property type="match status" value="1"/>
</dbReference>
<evidence type="ECO:0000313" key="6">
    <source>
        <dbReference type="EMBL" id="THJ34014.1"/>
    </source>
</evidence>
<dbReference type="GO" id="GO:0036297">
    <property type="term" value="P:interstrand cross-link repair"/>
    <property type="evidence" value="ECO:0007669"/>
    <property type="project" value="TreeGrafter"/>
</dbReference>
<dbReference type="Proteomes" id="UP000306236">
    <property type="component" value="Unassembled WGS sequence"/>
</dbReference>
<protein>
    <submittedName>
        <fullName evidence="6">DEAD/DEAH box helicase</fullName>
    </submittedName>
</protein>
<dbReference type="PROSITE" id="PS51192">
    <property type="entry name" value="HELICASE_ATP_BIND_1"/>
    <property type="match status" value="1"/>
</dbReference>
<proteinExistence type="predicted"/>
<dbReference type="InterPro" id="IPR027417">
    <property type="entry name" value="P-loop_NTPase"/>
</dbReference>
<feature type="compositionally biased region" description="Basic and acidic residues" evidence="3">
    <location>
        <begin position="1568"/>
        <end position="1579"/>
    </location>
</feature>
<dbReference type="Pfam" id="PF00270">
    <property type="entry name" value="DEAD"/>
    <property type="match status" value="1"/>
</dbReference>
<dbReference type="Gene3D" id="3.40.50.300">
    <property type="entry name" value="P-loop containing nucleotide triphosphate hydrolases"/>
    <property type="match status" value="2"/>
</dbReference>
<keyword evidence="2" id="KW-0067">ATP-binding</keyword>
<dbReference type="PANTHER" id="PTHR47957">
    <property type="entry name" value="ATP-DEPENDENT HELICASE HRQ1"/>
    <property type="match status" value="1"/>
</dbReference>
<evidence type="ECO:0000259" key="5">
    <source>
        <dbReference type="PROSITE" id="PS51194"/>
    </source>
</evidence>
<feature type="region of interest" description="Disordered" evidence="3">
    <location>
        <begin position="1549"/>
        <end position="1584"/>
    </location>
</feature>
<dbReference type="Pfam" id="PF09369">
    <property type="entry name" value="MZB"/>
    <property type="match status" value="1"/>
</dbReference>
<dbReference type="GO" id="GO:0006289">
    <property type="term" value="P:nucleotide-excision repair"/>
    <property type="evidence" value="ECO:0007669"/>
    <property type="project" value="TreeGrafter"/>
</dbReference>
<evidence type="ECO:0000256" key="3">
    <source>
        <dbReference type="SAM" id="MobiDB-lite"/>
    </source>
</evidence>
<reference evidence="6 7" key="1">
    <citation type="submission" date="2019-04" db="EMBL/GenBank/DDBJ databases">
        <title>Lampropedia sp YIM MLB12 draf genome.</title>
        <authorList>
            <person name="Wang Y.-X."/>
        </authorList>
    </citation>
    <scope>NUCLEOTIDE SEQUENCE [LARGE SCALE GENOMIC DNA]</scope>
    <source>
        <strain evidence="6 7">YIM MLB12</strain>
    </source>
</reference>
<evidence type="ECO:0000256" key="2">
    <source>
        <dbReference type="ARBA" id="ARBA00022840"/>
    </source>
</evidence>
<feature type="region of interest" description="Disordered" evidence="3">
    <location>
        <begin position="525"/>
        <end position="545"/>
    </location>
</feature>
<evidence type="ECO:0000256" key="1">
    <source>
        <dbReference type="ARBA" id="ARBA00022741"/>
    </source>
</evidence>
<feature type="domain" description="Helicase ATP-binding" evidence="4">
    <location>
        <begin position="110"/>
        <end position="320"/>
    </location>
</feature>
<accession>A0A4S5BMZ3</accession>
<dbReference type="GO" id="GO:0003676">
    <property type="term" value="F:nucleic acid binding"/>
    <property type="evidence" value="ECO:0007669"/>
    <property type="project" value="InterPro"/>
</dbReference>
<sequence length="2123" mass="235869">MTGFFSSLVEQSLNRTTESTLSILGINRPGLRRDLGEQMRAECGQTGSFLAPPLFEQTFGWAESKETLAELVEQGLISAEVMRALNASKEERLRFQPHFKPFTHQQAAWRTVLEKKHSVIVTSGTGSGKTECFMVPILEDLYREYRDAKKEALVGVRALFLYPLNALINSQRNRLNAWTADFGEGIRFCLYNGMTEELHATKITEQLKTPNEVLSRERMRQSPAPILITNGTMLEYMLVRQADAPILETSRTNKTLRWIVLDEAHSYVGSQAAELAMQLRRVMTAFGVSPKDVRFIATSATIAGEDSESQLKRFLSDISGVPVTQIDVLGGSRVVPGLPPSANQEQSLDAIEALANDTPESDPSIHPARFNALIHSPIARALRDILVSAGKPLMATELVDRLQERTGEGLSQAHILRWLDVCTGTRAAAREPAFLMLRGHIFQRTTHGLWACFDKACGAKAKTTLEPDWPFGRVYVAHREKCSCGSPVFELAFCKECGEPHLLASDVNGKLTQWLGEAADEFALDDAGDPDELDEPEKTTVQQQPSTNAITLASAAHGSKGYLAAHFDKTSGAFVAGDQSGVDLVQNSSQQLCANPRCKAGSKEQAQFAFRRAMLGGPFYVANAVPTVLEYCPDFDAKSNDSGLGPNSLPGRGRRLITFTDSRQGTARMSVRMQQEAERSILRGLVVEILKGRHQDALGEIRMRAHNTDPALLAKKLKRAQEDFADYKDFPQDPGFAEAKSRLAEVQALVEAAQSGGARDLPLQALPWPEMIKELCTRTDIRGGIHLSHAYLNKQLFSGDNGIYAVAEMLLFREFMRRPKYLNSLETLGMVKLGYAGVDTHSSLPDLWTKHNLSLQDWRDFLKVTLDFFVRENSFVQVSDDWRNWIGTRFAPKTLRNPSSVEEDENRIRRWPLLRKNVHSQRLIKLLALGAKLDPKKPSDQDTINLWLTAAWNQLSAPGMPLKADGNLFSLRRERLTFSLIERAYICPITNKLLDTSFKGLSPYLPAHIDFEALDVQDIKQWQTTSVDLPRMWEFDRSQLDYTPGVEHIRGQIAQDARIQVLREQNLWTDVSDRTLEGGYYYRTAEHSAQQSSERLKAYEADFEKGKINVLNCSTTMEMGVDIGGISAVVMNNVPPHPANYLQRAGRAGRSRESRALAYTLCKNNPHDQQVFANPSWPFITQIPAPAVALNSERLIQRHINAFVLADYLCNVVGETQTTRTSLTTEWFFSQDTGPSHAQRFRDRLSLPSLPLDDSIVAMTVATALSAVPAATLRAATLSHLAQQQERWLATYTYLRAEQASQRADSSYGKRLQLELKRHCNEYLLRDLAARAFLPGYGFPTDVVTFDNFSIGDYINAKNDNLKNEREDNAARYKGLPSRNLGVAIREYAPGADIVLDGRVFRSRGVSLQWHNLHSNGKEAQRLDVAWRCHHCGHVGYAEGAFSTAALTCKNPACGAKINLKNTRKVLQPTGFVTDAYEEPRNNIEQHSYMPVQEPWVFQNGAQTPLPNPAIGSMAASADGQIFQHSSGLWGQGYALCLHCGRAESMHANGEFPPELNPQSAHNTLRPSKGEKKNDKDRTCPGSSSLVSGVHLGVVTPTDVFELALRHPSTGEYLLDQNEDSRSIALTLAVALRAALAETLGISRSELAYAIRPSKAAGGQAYLLIQIFDVISGGAGFATNAPQYIERLLVRVDDILSCKHCTKGCSECLHDSLTRRDHPRINRSLAKTWLGDDFTSHVGLSEDEKLGFVDGKFVPGSLETALRSLVHAGASSVVLKTSESLSDWDLLAPQFKKAVEHLVVIDKVDVVLLIPQAAMASPELLVDLRHLAALGVRFGIPDGGSVSGATVQVQMPLGLFSLATGKSAHFTPGKYWHQEGSLVVQSATEPALKWKVAEIALTEQKINAADINAALSIKQEFNGKLEDFGHRLWAKIATLDPQIKTALTQGQITTIHYSDRYMQNPSVIAILGMALGALRERLSSDATVEVETLFKAEKFQGTTIRHDWADPHDYRAVCQQWLDTLVGENKLVFTTHSTNRDIPHYRKLELAFSDGSELTLRLDQGFAYWRLDVQHPERISFDFSNRAHEQLKELIQKSIASSVENFDQRFSTDLFLRFVARTAEEVS</sequence>
<dbReference type="InterPro" id="IPR001650">
    <property type="entry name" value="Helicase_C-like"/>
</dbReference>
<dbReference type="EMBL" id="SSWX01000008">
    <property type="protein sequence ID" value="THJ34014.1"/>
    <property type="molecule type" value="Genomic_DNA"/>
</dbReference>
<dbReference type="InterPro" id="IPR018973">
    <property type="entry name" value="MZB"/>
</dbReference>
<gene>
    <name evidence="6" type="ORF">E8K88_07935</name>
</gene>
<keyword evidence="7" id="KW-1185">Reference proteome</keyword>
<feature type="domain" description="Helicase C-terminal" evidence="5">
    <location>
        <begin position="1028"/>
        <end position="1196"/>
    </location>
</feature>
<dbReference type="InterPro" id="IPR014001">
    <property type="entry name" value="Helicase_ATP-bd"/>
</dbReference>
<evidence type="ECO:0000259" key="4">
    <source>
        <dbReference type="PROSITE" id="PS51192"/>
    </source>
</evidence>
<feature type="compositionally biased region" description="Polar residues" evidence="3">
    <location>
        <begin position="1557"/>
        <end position="1566"/>
    </location>
</feature>
<keyword evidence="6" id="KW-0378">Hydrolase</keyword>
<dbReference type="GO" id="GO:0005524">
    <property type="term" value="F:ATP binding"/>
    <property type="evidence" value="ECO:0007669"/>
    <property type="project" value="UniProtKB-KW"/>
</dbReference>
<keyword evidence="6" id="KW-0347">Helicase</keyword>
<evidence type="ECO:0000313" key="7">
    <source>
        <dbReference type="Proteomes" id="UP000306236"/>
    </source>
</evidence>
<name>A0A4S5BMZ3_9BURK</name>
<dbReference type="Pfam" id="PF00271">
    <property type="entry name" value="Helicase_C"/>
    <property type="match status" value="1"/>
</dbReference>
<dbReference type="SMART" id="SM00490">
    <property type="entry name" value="HELICc"/>
    <property type="match status" value="1"/>
</dbReference>
<dbReference type="OrthoDB" id="9815222at2"/>
<dbReference type="RefSeq" id="WP_136406123.1">
    <property type="nucleotide sequence ID" value="NZ_SSWX01000008.1"/>
</dbReference>
<dbReference type="SUPFAM" id="SSF52540">
    <property type="entry name" value="P-loop containing nucleoside triphosphate hydrolases"/>
    <property type="match status" value="2"/>
</dbReference>
<dbReference type="GO" id="GO:0043138">
    <property type="term" value="F:3'-5' DNA helicase activity"/>
    <property type="evidence" value="ECO:0007669"/>
    <property type="project" value="TreeGrafter"/>
</dbReference>
<organism evidence="6 7">
    <name type="scientific">Lampropedia aestuarii</name>
    <dbReference type="NCBI Taxonomy" id="2562762"/>
    <lineage>
        <taxon>Bacteria</taxon>
        <taxon>Pseudomonadati</taxon>
        <taxon>Pseudomonadota</taxon>
        <taxon>Betaproteobacteria</taxon>
        <taxon>Burkholderiales</taxon>
        <taxon>Comamonadaceae</taxon>
        <taxon>Lampropedia</taxon>
    </lineage>
</organism>
<feature type="compositionally biased region" description="Acidic residues" evidence="3">
    <location>
        <begin position="525"/>
        <end position="535"/>
    </location>
</feature>
<dbReference type="SMART" id="SM00487">
    <property type="entry name" value="DEXDc"/>
    <property type="match status" value="1"/>
</dbReference>
<comment type="caution">
    <text evidence="6">The sequence shown here is derived from an EMBL/GenBank/DDBJ whole genome shotgun (WGS) entry which is preliminary data.</text>
</comment>
<dbReference type="InterPro" id="IPR011545">
    <property type="entry name" value="DEAD/DEAH_box_helicase_dom"/>
</dbReference>